<dbReference type="PROSITE" id="PS50943">
    <property type="entry name" value="HTH_CROC1"/>
    <property type="match status" value="1"/>
</dbReference>
<dbReference type="Gene3D" id="1.10.260.40">
    <property type="entry name" value="lambda repressor-like DNA-binding domains"/>
    <property type="match status" value="1"/>
</dbReference>
<evidence type="ECO:0000256" key="1">
    <source>
        <dbReference type="ARBA" id="ARBA00023125"/>
    </source>
</evidence>
<accession>A0A4R7C8S9</accession>
<sequence length="207" mass="22692">MVANAAGHPREAVEPESIAEHQDEELELGQQIRALRKIKGLTLQHIADEVGVSTGYLSQIERNRSRLPIGVLKKIANVLGVQLSWFFQPGVIGPAEEREFIVRAGRRRKMSFTGTGISEELLSPNLNGPLEVLLSTIAPGADSDFYSHDGAEAGLVIRGVMDLWIGDKAFRLEKGDSFSFPSTTPHRCANPGSEPTEIVWVITPPHY</sequence>
<evidence type="ECO:0000313" key="4">
    <source>
        <dbReference type="EMBL" id="TDR95060.1"/>
    </source>
</evidence>
<keyword evidence="5" id="KW-1185">Reference proteome</keyword>
<dbReference type="GO" id="GO:0005829">
    <property type="term" value="C:cytosol"/>
    <property type="evidence" value="ECO:0007669"/>
    <property type="project" value="TreeGrafter"/>
</dbReference>
<name>A0A4R7C8S9_9HYPH</name>
<dbReference type="EMBL" id="SNZR01000011">
    <property type="protein sequence ID" value="TDR95060.1"/>
    <property type="molecule type" value="Genomic_DNA"/>
</dbReference>
<feature type="domain" description="HTH cro/C1-type" evidence="3">
    <location>
        <begin position="32"/>
        <end position="86"/>
    </location>
</feature>
<feature type="region of interest" description="Disordered" evidence="2">
    <location>
        <begin position="1"/>
        <end position="20"/>
    </location>
</feature>
<dbReference type="Pfam" id="PF01381">
    <property type="entry name" value="HTH_3"/>
    <property type="match status" value="1"/>
</dbReference>
<dbReference type="InterPro" id="IPR013096">
    <property type="entry name" value="Cupin_2"/>
</dbReference>
<protein>
    <submittedName>
        <fullName evidence="4">XRE family transcriptional regulator</fullName>
    </submittedName>
</protein>
<dbReference type="SUPFAM" id="SSF47413">
    <property type="entry name" value="lambda repressor-like DNA-binding domains"/>
    <property type="match status" value="1"/>
</dbReference>
<evidence type="ECO:0000259" key="3">
    <source>
        <dbReference type="PROSITE" id="PS50943"/>
    </source>
</evidence>
<dbReference type="PANTHER" id="PTHR46797">
    <property type="entry name" value="HTH-TYPE TRANSCRIPTIONAL REGULATOR"/>
    <property type="match status" value="1"/>
</dbReference>
<dbReference type="SUPFAM" id="SSF51182">
    <property type="entry name" value="RmlC-like cupins"/>
    <property type="match status" value="1"/>
</dbReference>
<gene>
    <name evidence="4" type="ORF">EV668_2352</name>
</gene>
<evidence type="ECO:0000313" key="5">
    <source>
        <dbReference type="Proteomes" id="UP000295122"/>
    </source>
</evidence>
<evidence type="ECO:0000256" key="2">
    <source>
        <dbReference type="SAM" id="MobiDB-lite"/>
    </source>
</evidence>
<dbReference type="InterPro" id="IPR014710">
    <property type="entry name" value="RmlC-like_jellyroll"/>
</dbReference>
<dbReference type="Gene3D" id="2.60.120.10">
    <property type="entry name" value="Jelly Rolls"/>
    <property type="match status" value="1"/>
</dbReference>
<dbReference type="CDD" id="cd02209">
    <property type="entry name" value="cupin_XRE_C"/>
    <property type="match status" value="1"/>
</dbReference>
<dbReference type="Proteomes" id="UP000295122">
    <property type="component" value="Unassembled WGS sequence"/>
</dbReference>
<dbReference type="InterPro" id="IPR001387">
    <property type="entry name" value="Cro/C1-type_HTH"/>
</dbReference>
<proteinExistence type="predicted"/>
<dbReference type="GO" id="GO:0003677">
    <property type="term" value="F:DNA binding"/>
    <property type="evidence" value="ECO:0007669"/>
    <property type="project" value="UniProtKB-KW"/>
</dbReference>
<dbReference type="OrthoDB" id="9814751at2"/>
<dbReference type="RefSeq" id="WP_133769901.1">
    <property type="nucleotide sequence ID" value="NZ_SNZR01000011.1"/>
</dbReference>
<dbReference type="InterPro" id="IPR050807">
    <property type="entry name" value="TransReg_Diox_bact_type"/>
</dbReference>
<dbReference type="SMART" id="SM00530">
    <property type="entry name" value="HTH_XRE"/>
    <property type="match status" value="1"/>
</dbReference>
<dbReference type="GO" id="GO:0003700">
    <property type="term" value="F:DNA-binding transcription factor activity"/>
    <property type="evidence" value="ECO:0007669"/>
    <property type="project" value="TreeGrafter"/>
</dbReference>
<dbReference type="AlphaFoldDB" id="A0A4R7C8S9"/>
<comment type="caution">
    <text evidence="4">The sequence shown here is derived from an EMBL/GenBank/DDBJ whole genome shotgun (WGS) entry which is preliminary data.</text>
</comment>
<dbReference type="InterPro" id="IPR011051">
    <property type="entry name" value="RmlC_Cupin_sf"/>
</dbReference>
<dbReference type="CDD" id="cd00093">
    <property type="entry name" value="HTH_XRE"/>
    <property type="match status" value="1"/>
</dbReference>
<reference evidence="4 5" key="1">
    <citation type="submission" date="2019-03" db="EMBL/GenBank/DDBJ databases">
        <title>Genomic Encyclopedia of Type Strains, Phase IV (KMG-IV): sequencing the most valuable type-strain genomes for metagenomic binning, comparative biology and taxonomic classification.</title>
        <authorList>
            <person name="Goeker M."/>
        </authorList>
    </citation>
    <scope>NUCLEOTIDE SEQUENCE [LARGE SCALE GENOMIC DNA]</scope>
    <source>
        <strain evidence="4 5">DSM 25903</strain>
    </source>
</reference>
<dbReference type="Pfam" id="PF07883">
    <property type="entry name" value="Cupin_2"/>
    <property type="match status" value="1"/>
</dbReference>
<keyword evidence="1" id="KW-0238">DNA-binding</keyword>
<dbReference type="InterPro" id="IPR010982">
    <property type="entry name" value="Lambda_DNA-bd_dom_sf"/>
</dbReference>
<dbReference type="PANTHER" id="PTHR46797:SF2">
    <property type="entry name" value="TRANSCRIPTIONAL REGULATOR"/>
    <property type="match status" value="1"/>
</dbReference>
<organism evidence="4 5">
    <name type="scientific">Enterovirga rhinocerotis</name>
    <dbReference type="NCBI Taxonomy" id="1339210"/>
    <lineage>
        <taxon>Bacteria</taxon>
        <taxon>Pseudomonadati</taxon>
        <taxon>Pseudomonadota</taxon>
        <taxon>Alphaproteobacteria</taxon>
        <taxon>Hyphomicrobiales</taxon>
        <taxon>Methylobacteriaceae</taxon>
        <taxon>Enterovirga</taxon>
    </lineage>
</organism>
<feature type="compositionally biased region" description="Basic and acidic residues" evidence="2">
    <location>
        <begin position="8"/>
        <end position="20"/>
    </location>
</feature>